<comment type="caution">
    <text evidence="5">The sequence shown here is derived from an EMBL/GenBank/DDBJ whole genome shotgun (WGS) entry which is preliminary data.</text>
</comment>
<protein>
    <recommendedName>
        <fullName evidence="4">Glycosyltransferase subfamily 4-like N-terminal domain-containing protein</fullName>
    </recommendedName>
</protein>
<dbReference type="EMBL" id="BAABCJ010000001">
    <property type="protein sequence ID" value="GAA3693560.1"/>
    <property type="molecule type" value="Genomic_DNA"/>
</dbReference>
<sequence>MTHGQRPHMAMLVGNLVVGDSRVLKSAESAVKAGYRVTIVGERNRTVTSFGAHEDIPVYRLAIPFERTIRHQAEVAFGSASNAWRSRLLGAMLGEDDVDADAVERRHRRPAATSAPLTRAALAARRALTADALTGRAGPLGGGRYRRLWPQIEDYEEAFLRALVALEPDLVHVHDRHPLPAADTYAAWRAEQGRPVRWVYDAHEWLPGVHFAGGPAARAAWLAAERDTIRRADAVISVSDELADRMQRRHRLPERPAVVVNAPSAGRHPMEPADRRTLREECGLDAATPLLVYVGKLSESRGILDAVAALAHLPGVHLAFVANRDPRLRERLRAAAAELGVADRVHLHDYVPARHVTWYASSATVGLSPLHPTTAHEAALPTKIREYIQSGLPPVVSDLAAQASFVREHGIGTVHRPADPEDLARAVSEALDGAGRYRERLTEDFVRGHTWEGSEPVLQAVWSGLHRVHATGAASDPVHATGAASDARDADDGATASAEAPAGDVPPPRCLVVGPATPGVRTVLTVAADLAGDPADDSTDDSADAQSRPPFASIARPAAPERADLHGQLDGLPEAAAVVAEIARGTRSVVLGDALPALNGHAGSPLAERLVLEALGARTAAILDPDALYARARLRAAHPAHPLVELDGAGATRYDQQTARTREGLRHGQWPVLTWGELAARQFPEAVWLPYPAPRAWSATSGWSAADDPAADDPSASRAPGSGPDVADGAARVLIAGVRRSTAENRRLAEASAAWRTEGCHVVELPAFTPGSAVPQALLESIGGRTVLVDALASGEPSPVAVMAWAHGLTVVGGTPHPLREDLARTAPLLVTDLDALQQTVLRAVADLADQAAAQDRRAAALDYVERVHRQEFLTRLSRALGTP</sequence>
<feature type="region of interest" description="Disordered" evidence="3">
    <location>
        <begin position="700"/>
        <end position="726"/>
    </location>
</feature>
<feature type="compositionally biased region" description="Low complexity" evidence="3">
    <location>
        <begin position="704"/>
        <end position="720"/>
    </location>
</feature>
<reference evidence="6" key="1">
    <citation type="journal article" date="2019" name="Int. J. Syst. Evol. Microbiol.">
        <title>The Global Catalogue of Microorganisms (GCM) 10K type strain sequencing project: providing services to taxonomists for standard genome sequencing and annotation.</title>
        <authorList>
            <consortium name="The Broad Institute Genomics Platform"/>
            <consortium name="The Broad Institute Genome Sequencing Center for Infectious Disease"/>
            <person name="Wu L."/>
            <person name="Ma J."/>
        </authorList>
    </citation>
    <scope>NUCLEOTIDE SEQUENCE [LARGE SCALE GENOMIC DNA]</scope>
    <source>
        <strain evidence="6">JCM 16961</strain>
    </source>
</reference>
<feature type="domain" description="Glycosyltransferase subfamily 4-like N-terminal" evidence="4">
    <location>
        <begin position="156"/>
        <end position="260"/>
    </location>
</feature>
<proteinExistence type="predicted"/>
<dbReference type="PANTHER" id="PTHR12526:SF600">
    <property type="entry name" value="GLYCOSYL TRANSFERASE GROUP 1"/>
    <property type="match status" value="1"/>
</dbReference>
<keyword evidence="2" id="KW-0808">Transferase</keyword>
<dbReference type="Gene3D" id="3.40.50.2000">
    <property type="entry name" value="Glycogen Phosphorylase B"/>
    <property type="match status" value="2"/>
</dbReference>
<accession>A0ABP7CMW3</accession>
<feature type="region of interest" description="Disordered" evidence="3">
    <location>
        <begin position="531"/>
        <end position="557"/>
    </location>
</feature>
<evidence type="ECO:0000256" key="3">
    <source>
        <dbReference type="SAM" id="MobiDB-lite"/>
    </source>
</evidence>
<organism evidence="5 6">
    <name type="scientific">Zhihengliuella alba</name>
    <dbReference type="NCBI Taxonomy" id="547018"/>
    <lineage>
        <taxon>Bacteria</taxon>
        <taxon>Bacillati</taxon>
        <taxon>Actinomycetota</taxon>
        <taxon>Actinomycetes</taxon>
        <taxon>Micrococcales</taxon>
        <taxon>Micrococcaceae</taxon>
        <taxon>Zhihengliuella</taxon>
    </lineage>
</organism>
<dbReference type="InterPro" id="IPR028098">
    <property type="entry name" value="Glyco_trans_4-like_N"/>
</dbReference>
<evidence type="ECO:0000256" key="1">
    <source>
        <dbReference type="ARBA" id="ARBA00022676"/>
    </source>
</evidence>
<dbReference type="RefSeq" id="WP_344878871.1">
    <property type="nucleotide sequence ID" value="NZ_BAABCJ010000001.1"/>
</dbReference>
<keyword evidence="6" id="KW-1185">Reference proteome</keyword>
<dbReference type="Pfam" id="PF13439">
    <property type="entry name" value="Glyco_transf_4"/>
    <property type="match status" value="1"/>
</dbReference>
<keyword evidence="1" id="KW-0328">Glycosyltransferase</keyword>
<evidence type="ECO:0000256" key="2">
    <source>
        <dbReference type="ARBA" id="ARBA00022679"/>
    </source>
</evidence>
<gene>
    <name evidence="5" type="ORF">GCM10022377_02710</name>
</gene>
<name>A0ABP7CMW3_9MICC</name>
<dbReference type="SUPFAM" id="SSF53756">
    <property type="entry name" value="UDP-Glycosyltransferase/glycogen phosphorylase"/>
    <property type="match status" value="1"/>
</dbReference>
<evidence type="ECO:0000313" key="6">
    <source>
        <dbReference type="Proteomes" id="UP001501536"/>
    </source>
</evidence>
<dbReference type="PANTHER" id="PTHR12526">
    <property type="entry name" value="GLYCOSYLTRANSFERASE"/>
    <property type="match status" value="1"/>
</dbReference>
<evidence type="ECO:0000259" key="4">
    <source>
        <dbReference type="Pfam" id="PF13439"/>
    </source>
</evidence>
<dbReference type="Pfam" id="PF13692">
    <property type="entry name" value="Glyco_trans_1_4"/>
    <property type="match status" value="1"/>
</dbReference>
<feature type="compositionally biased region" description="Acidic residues" evidence="3">
    <location>
        <begin position="534"/>
        <end position="543"/>
    </location>
</feature>
<feature type="region of interest" description="Disordered" evidence="3">
    <location>
        <begin position="473"/>
        <end position="511"/>
    </location>
</feature>
<dbReference type="Proteomes" id="UP001501536">
    <property type="component" value="Unassembled WGS sequence"/>
</dbReference>
<evidence type="ECO:0000313" key="5">
    <source>
        <dbReference type="EMBL" id="GAA3693560.1"/>
    </source>
</evidence>